<feature type="compositionally biased region" description="Polar residues" evidence="1">
    <location>
        <begin position="1"/>
        <end position="11"/>
    </location>
</feature>
<dbReference type="EMBL" id="CDRZ01000271">
    <property type="protein sequence ID" value="CEO90088.1"/>
    <property type="molecule type" value="Genomic_DNA"/>
</dbReference>
<organism evidence="2 3">
    <name type="scientific">Syntrophaceticus schinkii</name>
    <dbReference type="NCBI Taxonomy" id="499207"/>
    <lineage>
        <taxon>Bacteria</taxon>
        <taxon>Bacillati</taxon>
        <taxon>Bacillota</taxon>
        <taxon>Clostridia</taxon>
        <taxon>Thermoanaerobacterales</taxon>
        <taxon>Thermoanaerobacterales Family III. Incertae Sedis</taxon>
        <taxon>Syntrophaceticus</taxon>
    </lineage>
</organism>
<gene>
    <name evidence="2" type="ORF">SSCH_710036</name>
</gene>
<sequence length="72" mass="8716">MIISSAESFSVTTGTRETRMRRENRPRVSGRVRRENRPRVSKNIFRFKKEFVALCRNYISLREQLFRIEKHS</sequence>
<reference evidence="3" key="1">
    <citation type="submission" date="2015-01" db="EMBL/GenBank/DDBJ databases">
        <authorList>
            <person name="Manzoor Shahid"/>
            <person name="Zubair Saima"/>
        </authorList>
    </citation>
    <scope>NUCLEOTIDE SEQUENCE [LARGE SCALE GENOMIC DNA]</scope>
    <source>
        <strain evidence="3">Sp3</strain>
    </source>
</reference>
<evidence type="ECO:0000313" key="2">
    <source>
        <dbReference type="EMBL" id="CEO90088.1"/>
    </source>
</evidence>
<dbReference type="Proteomes" id="UP000046155">
    <property type="component" value="Unassembled WGS sequence"/>
</dbReference>
<feature type="compositionally biased region" description="Basic and acidic residues" evidence="1">
    <location>
        <begin position="16"/>
        <end position="35"/>
    </location>
</feature>
<keyword evidence="3" id="KW-1185">Reference proteome</keyword>
<evidence type="ECO:0000256" key="1">
    <source>
        <dbReference type="SAM" id="MobiDB-lite"/>
    </source>
</evidence>
<accession>A0A0B7MPD2</accession>
<proteinExistence type="predicted"/>
<evidence type="ECO:0000313" key="3">
    <source>
        <dbReference type="Proteomes" id="UP000046155"/>
    </source>
</evidence>
<feature type="region of interest" description="Disordered" evidence="1">
    <location>
        <begin position="1"/>
        <end position="35"/>
    </location>
</feature>
<name>A0A0B7MPD2_9FIRM</name>
<dbReference type="AlphaFoldDB" id="A0A0B7MPD2"/>
<protein>
    <submittedName>
        <fullName evidence="2">Uncharacterized protein</fullName>
    </submittedName>
</protein>